<feature type="signal peptide" evidence="3">
    <location>
        <begin position="1"/>
        <end position="20"/>
    </location>
</feature>
<comment type="caution">
    <text evidence="4">The sequence shown here is derived from an EMBL/GenBank/DDBJ whole genome shotgun (WGS) entry which is preliminary data.</text>
</comment>
<evidence type="ECO:0000256" key="2">
    <source>
        <dbReference type="SAM" id="Phobius"/>
    </source>
</evidence>
<keyword evidence="2" id="KW-1133">Transmembrane helix</keyword>
<evidence type="ECO:0000256" key="3">
    <source>
        <dbReference type="SAM" id="SignalP"/>
    </source>
</evidence>
<accession>A0A7M2Z1N1</accession>
<evidence type="ECO:0000313" key="5">
    <source>
        <dbReference type="Proteomes" id="UP000254134"/>
    </source>
</evidence>
<name>A0A7M2Z1N1_9ACTN</name>
<organism evidence="4 5">
    <name type="scientific">Gaiella occulta</name>
    <dbReference type="NCBI Taxonomy" id="1002870"/>
    <lineage>
        <taxon>Bacteria</taxon>
        <taxon>Bacillati</taxon>
        <taxon>Actinomycetota</taxon>
        <taxon>Thermoleophilia</taxon>
        <taxon>Gaiellales</taxon>
        <taxon>Gaiellaceae</taxon>
        <taxon>Gaiella</taxon>
    </lineage>
</organism>
<protein>
    <submittedName>
        <fullName evidence="4">Uncharacterized protein</fullName>
    </submittedName>
</protein>
<reference evidence="5" key="2">
    <citation type="journal article" date="2019" name="MicrobiologyOpen">
        <title>High-quality draft genome sequence of Gaiella occulta isolated from a 150 meter deep mineral water borehole and comparison with the genome sequences of other deep-branching lineages of the phylum Actinobacteria.</title>
        <authorList>
            <person name="Severino R."/>
            <person name="Froufe H.J.C."/>
            <person name="Barroso C."/>
            <person name="Albuquerque L."/>
            <person name="Lobo-da-Cunha A."/>
            <person name="da Costa M.S."/>
            <person name="Egas C."/>
        </authorList>
    </citation>
    <scope>NUCLEOTIDE SEQUENCE [LARGE SCALE GENOMIC DNA]</scope>
    <source>
        <strain evidence="5">F2-233</strain>
    </source>
</reference>
<gene>
    <name evidence="4" type="ORF">Gocc_0630</name>
</gene>
<feature type="region of interest" description="Disordered" evidence="1">
    <location>
        <begin position="486"/>
        <end position="508"/>
    </location>
</feature>
<feature type="transmembrane region" description="Helical" evidence="2">
    <location>
        <begin position="443"/>
        <end position="460"/>
    </location>
</feature>
<keyword evidence="2" id="KW-0472">Membrane</keyword>
<dbReference type="AlphaFoldDB" id="A0A7M2Z1N1"/>
<feature type="transmembrane region" description="Helical" evidence="2">
    <location>
        <begin position="203"/>
        <end position="223"/>
    </location>
</feature>
<keyword evidence="3" id="KW-0732">Signal</keyword>
<dbReference type="EMBL" id="QQZY01000001">
    <property type="protein sequence ID" value="RDI76211.1"/>
    <property type="molecule type" value="Genomic_DNA"/>
</dbReference>
<feature type="transmembrane region" description="Helical" evidence="2">
    <location>
        <begin position="178"/>
        <end position="197"/>
    </location>
</feature>
<feature type="transmembrane region" description="Helical" evidence="2">
    <location>
        <begin position="364"/>
        <end position="385"/>
    </location>
</feature>
<feature type="chain" id="PRO_5029620426" evidence="3">
    <location>
        <begin position="21"/>
        <end position="508"/>
    </location>
</feature>
<reference evidence="4 5" key="1">
    <citation type="submission" date="2018-07" db="EMBL/GenBank/DDBJ databases">
        <title>High-quality-draft genome sequence of Gaiella occulta.</title>
        <authorList>
            <person name="Severino R."/>
            <person name="Froufe H.J.C."/>
            <person name="Rainey F.A."/>
            <person name="Barroso C."/>
            <person name="Albuquerque L."/>
            <person name="Lobo-Da-Cunha A."/>
            <person name="Da Costa M.S."/>
            <person name="Egas C."/>
        </authorList>
    </citation>
    <scope>NUCLEOTIDE SEQUENCE [LARGE SCALE GENOMIC DNA]</scope>
    <source>
        <strain evidence="4 5">F2-233</strain>
    </source>
</reference>
<evidence type="ECO:0000256" key="1">
    <source>
        <dbReference type="SAM" id="MobiDB-lite"/>
    </source>
</evidence>
<evidence type="ECO:0000313" key="4">
    <source>
        <dbReference type="EMBL" id="RDI76211.1"/>
    </source>
</evidence>
<keyword evidence="2" id="KW-0812">Transmembrane</keyword>
<proteinExistence type="predicted"/>
<sequence>MLVAVTVAAAALLLAPAARSSRVAVVVVPPAAVSSHAAGGAVGLLVPAAGATVTRAGAVRSLVTGRSFSSFAGDTGEAPRIRLSSAPSEVTIYVSLPPPGRHHNVVRYPLAIVGGGYRGILVSRSTRIDGLVSIADIAPTALALARGTPPPIAFRMSGTAAEVAALDRRMTRAHDSRGPATVALAMVLGALAAAAIVTRSPAISRAALLAAPAAISVALLLSFAAVRAPAAVGLLIAAGGGAAALAGACSERLFAPLIALFLAAFLALLASAPETNALAAIGPHPDGGVRFYGVTNQVETLLLAPALAAAAVSRRWFVCIGLLGLVTVGWSRAGADGGGVLVLLAALAVPATRQRRTSVSGARVALAAVAGGAAAAALVAVDALSGGSSHVTRALAAGPSTLLDDFWRRLHVTWGGATASWHAALLCALGIAALAVLATRSPLSAPVAAVVAGLAVSLVVNDSPVDELVWGALGCAALWAHERSCRPTSRSCGRDVRRASPAPVPRRA</sequence>
<feature type="transmembrane region" description="Helical" evidence="2">
    <location>
        <begin position="230"/>
        <end position="248"/>
    </location>
</feature>
<dbReference type="Proteomes" id="UP000254134">
    <property type="component" value="Unassembled WGS sequence"/>
</dbReference>
<keyword evidence="5" id="KW-1185">Reference proteome</keyword>
<feature type="transmembrane region" description="Helical" evidence="2">
    <location>
        <begin position="254"/>
        <end position="272"/>
    </location>
</feature>
<feature type="transmembrane region" description="Helical" evidence="2">
    <location>
        <begin position="419"/>
        <end position="438"/>
    </location>
</feature>